<dbReference type="GO" id="GO:0005741">
    <property type="term" value="C:mitochondrial outer membrane"/>
    <property type="evidence" value="ECO:0007669"/>
    <property type="project" value="InterPro"/>
</dbReference>
<accession>A0A8D2LWV3</accession>
<dbReference type="GO" id="GO:0035695">
    <property type="term" value="P:mitophagy by internal vacuole formation"/>
    <property type="evidence" value="ECO:0007669"/>
    <property type="project" value="TreeGrafter"/>
</dbReference>
<dbReference type="AlphaFoldDB" id="A0A8D2LWV3"/>
<reference evidence="1" key="1">
    <citation type="submission" date="2025-08" db="UniProtKB">
        <authorList>
            <consortium name="Ensembl"/>
        </authorList>
    </citation>
    <scope>IDENTIFICATION</scope>
</reference>
<keyword evidence="2" id="KW-1185">Reference proteome</keyword>
<dbReference type="GO" id="GO:0035694">
    <property type="term" value="P:mitochondrial protein catabolic process"/>
    <property type="evidence" value="ECO:0007669"/>
    <property type="project" value="InterPro"/>
</dbReference>
<dbReference type="PANTHER" id="PTHR21771">
    <property type="entry name" value="MITOCHONDRIA-EATING PROTEIN-RELATED"/>
    <property type="match status" value="1"/>
</dbReference>
<dbReference type="InterPro" id="IPR026169">
    <property type="entry name" value="MIEAP"/>
</dbReference>
<dbReference type="Proteomes" id="UP000694545">
    <property type="component" value="Unplaced"/>
</dbReference>
<reference evidence="1" key="2">
    <citation type="submission" date="2025-09" db="UniProtKB">
        <authorList>
            <consortium name="Ensembl"/>
        </authorList>
    </citation>
    <scope>IDENTIFICATION</scope>
</reference>
<dbReference type="OMA" id="ILNKACQ"/>
<evidence type="ECO:0000313" key="2">
    <source>
        <dbReference type="Proteomes" id="UP000694545"/>
    </source>
</evidence>
<dbReference type="PANTHER" id="PTHR21771:SF0">
    <property type="entry name" value="MITOCHONDRIA-EATING PROTEIN"/>
    <property type="match status" value="1"/>
</dbReference>
<name>A0A8D2LWV3_VARKO</name>
<dbReference type="Ensembl" id="ENSVKKT00000028476.1">
    <property type="protein sequence ID" value="ENSVKKP00000027804.1"/>
    <property type="gene ID" value="ENSVKKG00000018037.1"/>
</dbReference>
<protein>
    <submittedName>
        <fullName evidence="1">Uncharacterized protein</fullName>
    </submittedName>
</protein>
<proteinExistence type="predicted"/>
<organism evidence="1 2">
    <name type="scientific">Varanus komodoensis</name>
    <name type="common">Komodo dragon</name>
    <dbReference type="NCBI Taxonomy" id="61221"/>
    <lineage>
        <taxon>Eukaryota</taxon>
        <taxon>Metazoa</taxon>
        <taxon>Chordata</taxon>
        <taxon>Craniata</taxon>
        <taxon>Vertebrata</taxon>
        <taxon>Euteleostomi</taxon>
        <taxon>Lepidosauria</taxon>
        <taxon>Squamata</taxon>
        <taxon>Bifurcata</taxon>
        <taxon>Unidentata</taxon>
        <taxon>Episquamata</taxon>
        <taxon>Toxicofera</taxon>
        <taxon>Anguimorpha</taxon>
        <taxon>Paleoanguimorpha</taxon>
        <taxon>Varanoidea</taxon>
        <taxon>Varanidae</taxon>
        <taxon>Varanus</taxon>
    </lineage>
</organism>
<evidence type="ECO:0000313" key="1">
    <source>
        <dbReference type="Ensembl" id="ENSVKKP00000027804.1"/>
    </source>
</evidence>
<sequence length="100" mass="11371">MADSLRRLISNETCRILQDKLETWYKDYHVNSCDQNLTRCCEVMELNAIIQGQLFTIFNQACREGGQYAGVEIIKSRLLPWLGTCFSSPTPGSSSHLQVQ</sequence>